<dbReference type="InterPro" id="IPR036236">
    <property type="entry name" value="Znf_C2H2_sf"/>
</dbReference>
<dbReference type="Gene3D" id="3.30.160.60">
    <property type="entry name" value="Classic Zinc Finger"/>
    <property type="match status" value="2"/>
</dbReference>
<evidence type="ECO:0000256" key="2">
    <source>
        <dbReference type="ARBA" id="ARBA00022737"/>
    </source>
</evidence>
<dbReference type="PROSITE" id="PS00028">
    <property type="entry name" value="ZINC_FINGER_C2H2_1"/>
    <property type="match status" value="2"/>
</dbReference>
<dbReference type="SUPFAM" id="SSF57667">
    <property type="entry name" value="beta-beta-alpha zinc fingers"/>
    <property type="match status" value="1"/>
</dbReference>
<keyword evidence="1" id="KW-0479">Metal-binding</keyword>
<evidence type="ECO:0000256" key="5">
    <source>
        <dbReference type="PROSITE-ProRule" id="PRU00042"/>
    </source>
</evidence>
<evidence type="ECO:0000313" key="7">
    <source>
        <dbReference type="EMBL" id="RIB17577.1"/>
    </source>
</evidence>
<dbReference type="PANTHER" id="PTHR14003">
    <property type="entry name" value="TRANSCRIPTIONAL REPRESSOR PROTEIN YY"/>
    <property type="match status" value="1"/>
</dbReference>
<sequence>MQGTFYYPSEEVSTQYDQYYQFERYSQFQDSHLSRYGQQIESAPSHLPLCSCFHTPQSFEINSQAPVSLRSSSFLVPANLSHSSQYDYQMLNYTNNQFTSPNMQLPFTPFRSFKRLNSSNSSLCVKKSDGTTTNILNDDDSLCVDDRLSGNKSRYFDHQGLFSLLESYRQHMSLNFSSANTIIAKTRKYICNYPKCGKSFSTSGHLARHNKIHTGEKNFSCKMPGCPSKFSRHDNMMQHYRTHLKSRRSAKSLKMSRDIFSS</sequence>
<name>A0A397V8B3_9GLOM</name>
<accession>A0A397V8B3</accession>
<dbReference type="GO" id="GO:0000978">
    <property type="term" value="F:RNA polymerase II cis-regulatory region sequence-specific DNA binding"/>
    <property type="evidence" value="ECO:0007669"/>
    <property type="project" value="TreeGrafter"/>
</dbReference>
<feature type="domain" description="C2H2-type" evidence="6">
    <location>
        <begin position="189"/>
        <end position="218"/>
    </location>
</feature>
<dbReference type="GO" id="GO:0008270">
    <property type="term" value="F:zinc ion binding"/>
    <property type="evidence" value="ECO:0007669"/>
    <property type="project" value="UniProtKB-KW"/>
</dbReference>
<dbReference type="EMBL" id="QKWP01000597">
    <property type="protein sequence ID" value="RIB17577.1"/>
    <property type="molecule type" value="Genomic_DNA"/>
</dbReference>
<evidence type="ECO:0000259" key="6">
    <source>
        <dbReference type="PROSITE" id="PS50157"/>
    </source>
</evidence>
<organism evidence="7 8">
    <name type="scientific">Gigaspora rosea</name>
    <dbReference type="NCBI Taxonomy" id="44941"/>
    <lineage>
        <taxon>Eukaryota</taxon>
        <taxon>Fungi</taxon>
        <taxon>Fungi incertae sedis</taxon>
        <taxon>Mucoromycota</taxon>
        <taxon>Glomeromycotina</taxon>
        <taxon>Glomeromycetes</taxon>
        <taxon>Diversisporales</taxon>
        <taxon>Gigasporaceae</taxon>
        <taxon>Gigaspora</taxon>
    </lineage>
</organism>
<dbReference type="GO" id="GO:0031519">
    <property type="term" value="C:PcG protein complex"/>
    <property type="evidence" value="ECO:0007669"/>
    <property type="project" value="TreeGrafter"/>
</dbReference>
<evidence type="ECO:0000256" key="3">
    <source>
        <dbReference type="ARBA" id="ARBA00022771"/>
    </source>
</evidence>
<keyword evidence="2" id="KW-0677">Repeat</keyword>
<dbReference type="SMART" id="SM00355">
    <property type="entry name" value="ZnF_C2H2"/>
    <property type="match status" value="2"/>
</dbReference>
<evidence type="ECO:0000313" key="8">
    <source>
        <dbReference type="Proteomes" id="UP000266673"/>
    </source>
</evidence>
<evidence type="ECO:0000256" key="4">
    <source>
        <dbReference type="ARBA" id="ARBA00022833"/>
    </source>
</evidence>
<dbReference type="InterPro" id="IPR013087">
    <property type="entry name" value="Znf_C2H2_type"/>
</dbReference>
<dbReference type="Pfam" id="PF00096">
    <property type="entry name" value="zf-C2H2"/>
    <property type="match status" value="2"/>
</dbReference>
<reference evidence="7 8" key="1">
    <citation type="submission" date="2018-06" db="EMBL/GenBank/DDBJ databases">
        <title>Comparative genomics reveals the genomic features of Rhizophagus irregularis, R. cerebriforme, R. diaphanum and Gigaspora rosea, and their symbiotic lifestyle signature.</title>
        <authorList>
            <person name="Morin E."/>
            <person name="San Clemente H."/>
            <person name="Chen E.C.H."/>
            <person name="De La Providencia I."/>
            <person name="Hainaut M."/>
            <person name="Kuo A."/>
            <person name="Kohler A."/>
            <person name="Murat C."/>
            <person name="Tang N."/>
            <person name="Roy S."/>
            <person name="Loubradou J."/>
            <person name="Henrissat B."/>
            <person name="Grigoriev I.V."/>
            <person name="Corradi N."/>
            <person name="Roux C."/>
            <person name="Martin F.M."/>
        </authorList>
    </citation>
    <scope>NUCLEOTIDE SEQUENCE [LARGE SCALE GENOMIC DNA]</scope>
    <source>
        <strain evidence="7 8">DAOM 194757</strain>
    </source>
</reference>
<gene>
    <name evidence="7" type="ORF">C2G38_2087943</name>
</gene>
<keyword evidence="8" id="KW-1185">Reference proteome</keyword>
<proteinExistence type="predicted"/>
<dbReference type="PROSITE" id="PS50157">
    <property type="entry name" value="ZINC_FINGER_C2H2_2"/>
    <property type="match status" value="2"/>
</dbReference>
<protein>
    <recommendedName>
        <fullName evidence="6">C2H2-type domain-containing protein</fullName>
    </recommendedName>
</protein>
<keyword evidence="3 5" id="KW-0863">Zinc-finger</keyword>
<dbReference type="GO" id="GO:0005667">
    <property type="term" value="C:transcription regulator complex"/>
    <property type="evidence" value="ECO:0007669"/>
    <property type="project" value="TreeGrafter"/>
</dbReference>
<dbReference type="FunFam" id="3.30.160.60:FF:001968">
    <property type="entry name" value="chorion transcription factor Cf2 isoform X3"/>
    <property type="match status" value="1"/>
</dbReference>
<dbReference type="PANTHER" id="PTHR14003:SF19">
    <property type="entry name" value="YY2 TRANSCRIPTION FACTOR"/>
    <property type="match status" value="1"/>
</dbReference>
<dbReference type="OrthoDB" id="6365676at2759"/>
<dbReference type="GO" id="GO:0000785">
    <property type="term" value="C:chromatin"/>
    <property type="evidence" value="ECO:0007669"/>
    <property type="project" value="TreeGrafter"/>
</dbReference>
<dbReference type="GO" id="GO:0000981">
    <property type="term" value="F:DNA-binding transcription factor activity, RNA polymerase II-specific"/>
    <property type="evidence" value="ECO:0007669"/>
    <property type="project" value="TreeGrafter"/>
</dbReference>
<dbReference type="AlphaFoldDB" id="A0A397V8B3"/>
<evidence type="ECO:0000256" key="1">
    <source>
        <dbReference type="ARBA" id="ARBA00022723"/>
    </source>
</evidence>
<keyword evidence="4" id="KW-0862">Zinc</keyword>
<dbReference type="Proteomes" id="UP000266673">
    <property type="component" value="Unassembled WGS sequence"/>
</dbReference>
<comment type="caution">
    <text evidence="7">The sequence shown here is derived from an EMBL/GenBank/DDBJ whole genome shotgun (WGS) entry which is preliminary data.</text>
</comment>
<feature type="domain" description="C2H2-type" evidence="6">
    <location>
        <begin position="219"/>
        <end position="248"/>
    </location>
</feature>
<dbReference type="STRING" id="44941.A0A397V8B3"/>